<protein>
    <recommendedName>
        <fullName evidence="1">riboflavin kinase</fullName>
        <ecNumber evidence="1">2.7.1.26</ecNumber>
    </recommendedName>
</protein>
<keyword evidence="6" id="KW-0067">ATP-binding</keyword>
<keyword evidence="3" id="KW-0288">FMN</keyword>
<sequence length="122" mass="14086">MIYFISGRVVKGDGYGRKIGFPTANIDRKEYLRKKMNIPFGVYAGLVSLENKVYKAGIVIGPKDHKGHPKLEAHLIGFRRDIYGKRLVFRIEKFLHKFKKYASEEDLKKGISEDTSRIKKLI</sequence>
<keyword evidence="5" id="KW-0547">Nucleotide-binding</keyword>
<dbReference type="InterPro" id="IPR015865">
    <property type="entry name" value="Riboflavin_kinase_bac/euk"/>
</dbReference>
<evidence type="ECO:0000256" key="5">
    <source>
        <dbReference type="ARBA" id="ARBA00022741"/>
    </source>
</evidence>
<dbReference type="GO" id="GO:0009231">
    <property type="term" value="P:riboflavin biosynthetic process"/>
    <property type="evidence" value="ECO:0007669"/>
    <property type="project" value="InterPro"/>
</dbReference>
<dbReference type="SUPFAM" id="SSF82114">
    <property type="entry name" value="Riboflavin kinase-like"/>
    <property type="match status" value="1"/>
</dbReference>
<keyword evidence="2" id="KW-0285">Flavoprotein</keyword>
<evidence type="ECO:0000256" key="3">
    <source>
        <dbReference type="ARBA" id="ARBA00022643"/>
    </source>
</evidence>
<dbReference type="InterPro" id="IPR023465">
    <property type="entry name" value="Riboflavin_kinase_dom_sf"/>
</dbReference>
<dbReference type="Proteomes" id="UP000319613">
    <property type="component" value="Unassembled WGS sequence"/>
</dbReference>
<evidence type="ECO:0000256" key="7">
    <source>
        <dbReference type="ARBA" id="ARBA00047880"/>
    </source>
</evidence>
<dbReference type="AlphaFoldDB" id="A0A554JBR5"/>
<dbReference type="GO" id="GO:0008531">
    <property type="term" value="F:riboflavin kinase activity"/>
    <property type="evidence" value="ECO:0007669"/>
    <property type="project" value="UniProtKB-EC"/>
</dbReference>
<reference evidence="9 10" key="1">
    <citation type="submission" date="2017-07" db="EMBL/GenBank/DDBJ databases">
        <title>Mechanisms for carbon and nitrogen cycling indicate functional differentiation within the Candidate Phyla Radiation.</title>
        <authorList>
            <person name="Danczak R.E."/>
            <person name="Johnston M.D."/>
            <person name="Kenah C."/>
            <person name="Slattery M."/>
            <person name="Wrighton K.C."/>
            <person name="Wilkins M.J."/>
        </authorList>
    </citation>
    <scope>NUCLEOTIDE SEQUENCE [LARGE SCALE GENOMIC DNA]</scope>
    <source>
        <strain evidence="9">Gr01-1014_77</strain>
    </source>
</reference>
<dbReference type="GO" id="GO:0009398">
    <property type="term" value="P:FMN biosynthetic process"/>
    <property type="evidence" value="ECO:0007669"/>
    <property type="project" value="TreeGrafter"/>
</dbReference>
<dbReference type="SMART" id="SM00904">
    <property type="entry name" value="Flavokinase"/>
    <property type="match status" value="1"/>
</dbReference>
<evidence type="ECO:0000313" key="9">
    <source>
        <dbReference type="EMBL" id="TSC65802.1"/>
    </source>
</evidence>
<dbReference type="Gene3D" id="2.40.30.30">
    <property type="entry name" value="Riboflavin kinase-like"/>
    <property type="match status" value="1"/>
</dbReference>
<dbReference type="PANTHER" id="PTHR22749">
    <property type="entry name" value="RIBOFLAVIN KINASE/FMN ADENYLYLTRANSFERASE"/>
    <property type="match status" value="1"/>
</dbReference>
<dbReference type="GO" id="GO:0005524">
    <property type="term" value="F:ATP binding"/>
    <property type="evidence" value="ECO:0007669"/>
    <property type="project" value="UniProtKB-KW"/>
</dbReference>
<organism evidence="9 10">
    <name type="scientific">Candidatus Doudnabacteria bacterium Gr01-1014_77</name>
    <dbReference type="NCBI Taxonomy" id="2017133"/>
    <lineage>
        <taxon>Bacteria</taxon>
        <taxon>Candidatus Doudnaibacteriota</taxon>
    </lineage>
</organism>
<evidence type="ECO:0000259" key="8">
    <source>
        <dbReference type="SMART" id="SM00904"/>
    </source>
</evidence>
<dbReference type="PANTHER" id="PTHR22749:SF6">
    <property type="entry name" value="RIBOFLAVIN KINASE"/>
    <property type="match status" value="1"/>
</dbReference>
<evidence type="ECO:0000256" key="6">
    <source>
        <dbReference type="ARBA" id="ARBA00022840"/>
    </source>
</evidence>
<feature type="domain" description="Riboflavin kinase" evidence="8">
    <location>
        <begin position="1"/>
        <end position="122"/>
    </location>
</feature>
<dbReference type="InterPro" id="IPR023468">
    <property type="entry name" value="Riboflavin_kinase"/>
</dbReference>
<accession>A0A554JBR5</accession>
<dbReference type="Pfam" id="PF01687">
    <property type="entry name" value="Flavokinase"/>
    <property type="match status" value="1"/>
</dbReference>
<dbReference type="EMBL" id="VMFF01000027">
    <property type="protein sequence ID" value="TSC65802.1"/>
    <property type="molecule type" value="Genomic_DNA"/>
</dbReference>
<comment type="caution">
    <text evidence="9">The sequence shown here is derived from an EMBL/GenBank/DDBJ whole genome shotgun (WGS) entry which is preliminary data.</text>
</comment>
<evidence type="ECO:0000256" key="4">
    <source>
        <dbReference type="ARBA" id="ARBA00022679"/>
    </source>
</evidence>
<comment type="catalytic activity">
    <reaction evidence="7">
        <text>riboflavin + ATP = FMN + ADP + H(+)</text>
        <dbReference type="Rhea" id="RHEA:14357"/>
        <dbReference type="ChEBI" id="CHEBI:15378"/>
        <dbReference type="ChEBI" id="CHEBI:30616"/>
        <dbReference type="ChEBI" id="CHEBI:57986"/>
        <dbReference type="ChEBI" id="CHEBI:58210"/>
        <dbReference type="ChEBI" id="CHEBI:456216"/>
        <dbReference type="EC" id="2.7.1.26"/>
    </reaction>
</comment>
<evidence type="ECO:0000256" key="1">
    <source>
        <dbReference type="ARBA" id="ARBA00012105"/>
    </source>
</evidence>
<dbReference type="EC" id="2.7.1.26" evidence="1"/>
<keyword evidence="4" id="KW-0808">Transferase</keyword>
<evidence type="ECO:0000256" key="2">
    <source>
        <dbReference type="ARBA" id="ARBA00022630"/>
    </source>
</evidence>
<name>A0A554JBR5_9BACT</name>
<gene>
    <name evidence="9" type="ORF">G01um101477_326</name>
</gene>
<evidence type="ECO:0000313" key="10">
    <source>
        <dbReference type="Proteomes" id="UP000319613"/>
    </source>
</evidence>
<proteinExistence type="predicted"/>